<organism evidence="1 2">
    <name type="scientific">Irpex rosettiformis</name>
    <dbReference type="NCBI Taxonomy" id="378272"/>
    <lineage>
        <taxon>Eukaryota</taxon>
        <taxon>Fungi</taxon>
        <taxon>Dikarya</taxon>
        <taxon>Basidiomycota</taxon>
        <taxon>Agaricomycotina</taxon>
        <taxon>Agaricomycetes</taxon>
        <taxon>Polyporales</taxon>
        <taxon>Irpicaceae</taxon>
        <taxon>Irpex</taxon>
    </lineage>
</organism>
<reference evidence="1" key="1">
    <citation type="journal article" date="2021" name="Environ. Microbiol.">
        <title>Gene family expansions and transcriptome signatures uncover fungal adaptations to wood decay.</title>
        <authorList>
            <person name="Hage H."/>
            <person name="Miyauchi S."/>
            <person name="Viragh M."/>
            <person name="Drula E."/>
            <person name="Min B."/>
            <person name="Chaduli D."/>
            <person name="Navarro D."/>
            <person name="Favel A."/>
            <person name="Norest M."/>
            <person name="Lesage-Meessen L."/>
            <person name="Balint B."/>
            <person name="Merenyi Z."/>
            <person name="de Eugenio L."/>
            <person name="Morin E."/>
            <person name="Martinez A.T."/>
            <person name="Baldrian P."/>
            <person name="Stursova M."/>
            <person name="Martinez M.J."/>
            <person name="Novotny C."/>
            <person name="Magnuson J.K."/>
            <person name="Spatafora J.W."/>
            <person name="Maurice S."/>
            <person name="Pangilinan J."/>
            <person name="Andreopoulos W."/>
            <person name="LaButti K."/>
            <person name="Hundley H."/>
            <person name="Na H."/>
            <person name="Kuo A."/>
            <person name="Barry K."/>
            <person name="Lipzen A."/>
            <person name="Henrissat B."/>
            <person name="Riley R."/>
            <person name="Ahrendt S."/>
            <person name="Nagy L.G."/>
            <person name="Grigoriev I.V."/>
            <person name="Martin F."/>
            <person name="Rosso M.N."/>
        </authorList>
    </citation>
    <scope>NUCLEOTIDE SEQUENCE</scope>
    <source>
        <strain evidence="1">CBS 384.51</strain>
    </source>
</reference>
<dbReference type="EMBL" id="MU274912">
    <property type="protein sequence ID" value="KAI0088767.1"/>
    <property type="molecule type" value="Genomic_DNA"/>
</dbReference>
<comment type="caution">
    <text evidence="1">The sequence shown here is derived from an EMBL/GenBank/DDBJ whole genome shotgun (WGS) entry which is preliminary data.</text>
</comment>
<dbReference type="Proteomes" id="UP001055072">
    <property type="component" value="Unassembled WGS sequence"/>
</dbReference>
<accession>A0ACB8U366</accession>
<sequence length="824" mass="89883">MPPFASPLNPIPYPALYLYPLNDSFIPKHISLINNQRVKIGRQTNAKTVPAERNGYFDSKVLSRQHAEVWEESGKIFIKDVKSSNGTFINSERLSAEGVESDPFELKTDDIVEFGIDIVGEDNKTIVHHKVAARVVCVFTEQDAQAAARAEAQQNPPTYGALGGQGPGVGGAPNAFSFAGPGPGGSNGIPGQPQRRTTMQPQGLVGMGGMGGGARQPGKSGLTFDHILSRLQGELQKSRETGAELHSLTGAMNEIHETLGGNLPPSHPPYPQTLPPVVPPQPSQPSDLSNGSPSNQAPAPRSSDSSSALSELQSQLHETQLSLAAHVDKIRTLENMLAEHEAIKQEVSAMREMMEERKREMELLRLRTQSPNQLRRLHSHVDDQADEYSSDDDDTRSISTVVPHELERVDEEDEDQIAAEEEEEERRRRSNEVRPRTPEPTGMGMQEDDEDHDPSSRQSAPTEPEVSARLHAQSPTATPAAVPDELAQRLTSLANQLESALELSRSLEAQHSTAQTTISVLESKVTALESLVQATQSQVQAQAETQQQLVQAAEAARTASAITHTYDAAAERESLTEMINEWKKNVEGKWDGVQEEWQDERERLRRAKEEWESRVRAVERGLETASSKLDSGLASLASFQALQRPQPNGHAKLNSSGGLVTPPSPRSLSAESTRPRQKKRRTSSTRGRTRSRSQSPIPLPPVEHDHDDASSSSSGLRRRTSWETESNDSEGASHPNGSTKLVEGEVRKSKIFQYPITPEPSLLEQPISGSSSLAASMTDTHTREPPKGLQHHPNSLNNASTAFGVIVVVAAAAAVMWRMKPDGS</sequence>
<protein>
    <submittedName>
        <fullName evidence="1">Uncharacterized protein</fullName>
    </submittedName>
</protein>
<evidence type="ECO:0000313" key="2">
    <source>
        <dbReference type="Proteomes" id="UP001055072"/>
    </source>
</evidence>
<gene>
    <name evidence="1" type="ORF">BDY19DRAFT_993606</name>
</gene>
<proteinExistence type="predicted"/>
<evidence type="ECO:0000313" key="1">
    <source>
        <dbReference type="EMBL" id="KAI0088767.1"/>
    </source>
</evidence>
<name>A0ACB8U366_9APHY</name>
<keyword evidence="2" id="KW-1185">Reference proteome</keyword>